<proteinExistence type="predicted"/>
<dbReference type="Proteomes" id="UP000262583">
    <property type="component" value="Chromosome"/>
</dbReference>
<gene>
    <name evidence="2" type="ORF">BRCON_1991</name>
</gene>
<accession>A0A2Z4Y7E6</accession>
<name>A0A2Z4Y7E6_SUMC1</name>
<evidence type="ECO:0000313" key="2">
    <source>
        <dbReference type="EMBL" id="AXA36768.1"/>
    </source>
</evidence>
<organism evidence="2 3">
    <name type="scientific">Sumerlaea chitinivorans</name>
    <dbReference type="NCBI Taxonomy" id="2250252"/>
    <lineage>
        <taxon>Bacteria</taxon>
        <taxon>Candidatus Sumerlaeota</taxon>
        <taxon>Candidatus Sumerlaeia</taxon>
        <taxon>Candidatus Sumerlaeales</taxon>
        <taxon>Candidatus Sumerlaeaceae</taxon>
        <taxon>Candidatus Sumerlaea</taxon>
    </lineage>
</organism>
<evidence type="ECO:0000256" key="1">
    <source>
        <dbReference type="SAM" id="Phobius"/>
    </source>
</evidence>
<feature type="transmembrane region" description="Helical" evidence="1">
    <location>
        <begin position="24"/>
        <end position="44"/>
    </location>
</feature>
<evidence type="ECO:0000313" key="3">
    <source>
        <dbReference type="Proteomes" id="UP000262583"/>
    </source>
</evidence>
<keyword evidence="1" id="KW-0472">Membrane</keyword>
<evidence type="ECO:0008006" key="4">
    <source>
        <dbReference type="Google" id="ProtNLM"/>
    </source>
</evidence>
<protein>
    <recommendedName>
        <fullName evidence="4">Galanin</fullName>
    </recommendedName>
</protein>
<keyword evidence="1" id="KW-0812">Transmembrane</keyword>
<dbReference type="EMBL" id="CP030759">
    <property type="protein sequence ID" value="AXA36768.1"/>
    <property type="molecule type" value="Genomic_DNA"/>
</dbReference>
<sequence length="290" mass="33821">MTWPSDDIEKPLYPRFPRRGSHPFLAFALFALGLTCPAFAYASWTSDDVKGLLGLGAIAMGFLLVLLWAASIAEAERKRVAELPEFAQEFGFQYVEGPEYEIPHEFPFLPHLDDGIRVRAENIIYGQFEDHWFIAFDYLYETMHKDKDGKIYFRTTSFGVFVFELDFPCYPLAISSEASRGFLERLFDSDDIDFESVEFNRRFYVRSSDRKWAYDIIHPRMMEFLLEYYRDWMGTIILSGNQIRIINTNRLRCATEYKALLYFTLGIVQLIPNYVRQQQLALLEDSASDG</sequence>
<dbReference type="AlphaFoldDB" id="A0A2Z4Y7E6"/>
<feature type="transmembrane region" description="Helical" evidence="1">
    <location>
        <begin position="50"/>
        <end position="70"/>
    </location>
</feature>
<dbReference type="KEGG" id="schv:BRCON_1991"/>
<reference evidence="2 3" key="1">
    <citation type="submission" date="2018-05" db="EMBL/GenBank/DDBJ databases">
        <title>A metagenomic window into the 2 km-deep terrestrial subsurface aquifer revealed taxonomically and functionally diverse microbial community comprising novel uncultured bacterial lineages.</title>
        <authorList>
            <person name="Kadnikov V.V."/>
            <person name="Mardanov A.V."/>
            <person name="Beletsky A.V."/>
            <person name="Banks D."/>
            <person name="Pimenov N.V."/>
            <person name="Frank Y.A."/>
            <person name="Karnachuk O.V."/>
            <person name="Ravin N.V."/>
        </authorList>
    </citation>
    <scope>NUCLEOTIDE SEQUENCE [LARGE SCALE GENOMIC DNA]</scope>
    <source>
        <strain evidence="2">BY</strain>
    </source>
</reference>
<keyword evidence="1" id="KW-1133">Transmembrane helix</keyword>